<dbReference type="GO" id="GO:0015074">
    <property type="term" value="P:DNA integration"/>
    <property type="evidence" value="ECO:0007669"/>
    <property type="project" value="UniProtKB-KW"/>
</dbReference>
<proteinExistence type="predicted"/>
<dbReference type="Pfam" id="PF13837">
    <property type="entry name" value="Myb_DNA-bind_4"/>
    <property type="match status" value="1"/>
</dbReference>
<dbReference type="InterPro" id="IPR001005">
    <property type="entry name" value="SANT/Myb"/>
</dbReference>
<dbReference type="Pfam" id="PF08284">
    <property type="entry name" value="RVP_2"/>
    <property type="match status" value="1"/>
</dbReference>
<sequence>MESRGPTFVTGEIDVLNVVRALDHCIPLLIGHLLSISEQANERMLQHCKANRKEFALARTANTKGKAPAQDDNPNPASTSKPIRLGLIQKDYHFLRSKAISWKSAECDINVWGIPYNAIIDSGASVLAILQRVVERAGRRKNLIMLTERDHLVSTDEEKIKTVGRMTNVAFRLGKVHALGDVVVLDVSTYDVLLGLPVLTALRANLDFEKRSIVLRNTGGKPYAIPMRLTLRTVAEATQKTPPVPGGALRMIAWKKLAERSDHQTEEPNLSSDTNNSDEDGLVIWELVQQRVRYPIRQATTKTSKLTEGNIQRTRALISGEPLMQISRMADSLEPPRTLYEGTTPLLARFRDKRAFCDITELPCSLLTSRKEIRLLRLGAEGKALEPPARRDTGPHDLGIKILKNNVRWQDVCDGITPEKHVAIREEDAQMMATVKFDIRHGFHHILVKEEDRPKTAFVLFEGTCQWVRCPMGICNAPATFQRAMNVTFQNFVNKTRLTQGMISFCVIVYMDDILVYSESFHGHAQHIKWTLGALRDAGFKIALEKSEFFLYEISFLGYVVTRGGLRPNWRKVAVIRDAPTPTSLTQRAFLGLASYYRRFIKGFAAIARPLTNLLRKDQPLSWDAECEQAFSTLKGALATAPILIPPDLAKQFILITDWQPEAISAILVQKGNDGREHVIEYTSRTVSDERRNDSAPQGEWYTVVWGLQHFHFHAQQPSQGVSLPMWTPCISPPASATAFPYAQDASVELVRHGGHLTGLLEWEKLGDRGICAAGDPVMDAVAEHANSDTQQGRNQAWTAEFPLRSEANDGVQSCMQGAISEPLAGALAAGTATVAAIAVPSVRVVPAVHVLPPTGAVAVGGVVGAARALEGGALTRGCGVPGVEDLAAGCALTGGGSRPAAEAVAVGGVAPPCGNVAAAEAMPGVAAPPAAASAGTAGGAVPSPARVDKQNTEDVPAKRATSSRWGEDETVVFLQAKSEQLAARALDSEVKGNGKDPTKVWEEIKADVRRANWNRSAIECKRRWNTVKRWYSRVVDNDTRSGRQSYWTMTPKERAAANLYFNLRKNWFDILESYNVRNRVPGSRRRSGGGGSSGACRGSGTMVEEEKRRMRRGQHRITRVVAGGVPLVNVPTSHQLLVLLLPTDAGPM</sequence>
<evidence type="ECO:0000256" key="4">
    <source>
        <dbReference type="SAM" id="MobiDB-lite"/>
    </source>
</evidence>
<dbReference type="InterPro" id="IPR044822">
    <property type="entry name" value="Myb_DNA-bind_4"/>
</dbReference>
<keyword evidence="1" id="KW-0460">Magnesium</keyword>
<dbReference type="InterPro" id="IPR043128">
    <property type="entry name" value="Rev_trsase/Diguanyl_cyclase"/>
</dbReference>
<dbReference type="Pfam" id="PF17919">
    <property type="entry name" value="RT_RNaseH_2"/>
    <property type="match status" value="1"/>
</dbReference>
<dbReference type="PROSITE" id="PS00141">
    <property type="entry name" value="ASP_PROTEASE"/>
    <property type="match status" value="1"/>
</dbReference>
<dbReference type="AlphaFoldDB" id="A0A388LV17"/>
<dbReference type="SUPFAM" id="SSF50630">
    <property type="entry name" value="Acid proteases"/>
    <property type="match status" value="1"/>
</dbReference>
<evidence type="ECO:0000259" key="5">
    <source>
        <dbReference type="PROSITE" id="PS50090"/>
    </source>
</evidence>
<dbReference type="InterPro" id="IPR000477">
    <property type="entry name" value="RT_dom"/>
</dbReference>
<dbReference type="FunFam" id="3.30.70.270:FF:000020">
    <property type="entry name" value="Transposon Tf2-6 polyprotein-like Protein"/>
    <property type="match status" value="1"/>
</dbReference>
<dbReference type="Gene3D" id="3.30.70.270">
    <property type="match status" value="2"/>
</dbReference>
<protein>
    <recommendedName>
        <fullName evidence="5">Myb-like domain-containing protein</fullName>
    </recommendedName>
</protein>
<keyword evidence="7" id="KW-1185">Reference proteome</keyword>
<dbReference type="InterPro" id="IPR001969">
    <property type="entry name" value="Aspartic_peptidase_AS"/>
</dbReference>
<evidence type="ECO:0000256" key="2">
    <source>
        <dbReference type="ARBA" id="ARBA00022884"/>
    </source>
</evidence>
<dbReference type="Gene3D" id="2.40.70.10">
    <property type="entry name" value="Acid Proteases"/>
    <property type="match status" value="1"/>
</dbReference>
<dbReference type="CDD" id="cd00303">
    <property type="entry name" value="retropepsin_like"/>
    <property type="match status" value="1"/>
</dbReference>
<dbReference type="GO" id="GO:0004190">
    <property type="term" value="F:aspartic-type endopeptidase activity"/>
    <property type="evidence" value="ECO:0007669"/>
    <property type="project" value="InterPro"/>
</dbReference>
<evidence type="ECO:0000256" key="3">
    <source>
        <dbReference type="ARBA" id="ARBA00022908"/>
    </source>
</evidence>
<dbReference type="GO" id="GO:0003723">
    <property type="term" value="F:RNA binding"/>
    <property type="evidence" value="ECO:0007669"/>
    <property type="project" value="UniProtKB-KW"/>
</dbReference>
<dbReference type="PROSITE" id="PS50090">
    <property type="entry name" value="MYB_LIKE"/>
    <property type="match status" value="1"/>
</dbReference>
<accession>A0A388LV17</accession>
<keyword evidence="3" id="KW-0229">DNA integration</keyword>
<feature type="compositionally biased region" description="Basic and acidic residues" evidence="4">
    <location>
        <begin position="947"/>
        <end position="958"/>
    </location>
</feature>
<feature type="compositionally biased region" description="Low complexity" evidence="4">
    <location>
        <begin position="929"/>
        <end position="946"/>
    </location>
</feature>
<dbReference type="CDD" id="cd01647">
    <property type="entry name" value="RT_LTR"/>
    <property type="match status" value="1"/>
</dbReference>
<dbReference type="InterPro" id="IPR051320">
    <property type="entry name" value="Viral_Replic_Matur_Polypro"/>
</dbReference>
<dbReference type="Pfam" id="PF00078">
    <property type="entry name" value="RVT_1"/>
    <property type="match status" value="1"/>
</dbReference>
<organism evidence="6 7">
    <name type="scientific">Chara braunii</name>
    <name type="common">Braun's stonewort</name>
    <dbReference type="NCBI Taxonomy" id="69332"/>
    <lineage>
        <taxon>Eukaryota</taxon>
        <taxon>Viridiplantae</taxon>
        <taxon>Streptophyta</taxon>
        <taxon>Charophyceae</taxon>
        <taxon>Charales</taxon>
        <taxon>Characeae</taxon>
        <taxon>Chara</taxon>
    </lineage>
</organism>
<feature type="domain" description="Myb-like" evidence="5">
    <location>
        <begin position="958"/>
        <end position="1029"/>
    </location>
</feature>
<feature type="region of interest" description="Disordered" evidence="4">
    <location>
        <begin position="929"/>
        <end position="964"/>
    </location>
</feature>
<keyword evidence="2" id="KW-0694">RNA-binding</keyword>
<evidence type="ECO:0000313" key="7">
    <source>
        <dbReference type="Proteomes" id="UP000265515"/>
    </source>
</evidence>
<dbReference type="EMBL" id="BFEA01000547">
    <property type="protein sequence ID" value="GBG86101.1"/>
    <property type="molecule type" value="Genomic_DNA"/>
</dbReference>
<name>A0A388LV17_CHABU</name>
<dbReference type="PANTHER" id="PTHR33064:SF37">
    <property type="entry name" value="RIBONUCLEASE H"/>
    <property type="match status" value="1"/>
</dbReference>
<dbReference type="InterPro" id="IPR041577">
    <property type="entry name" value="RT_RNaseH_2"/>
</dbReference>
<dbReference type="SUPFAM" id="SSF56672">
    <property type="entry name" value="DNA/RNA polymerases"/>
    <property type="match status" value="1"/>
</dbReference>
<dbReference type="Proteomes" id="UP000265515">
    <property type="component" value="Unassembled WGS sequence"/>
</dbReference>
<evidence type="ECO:0000256" key="1">
    <source>
        <dbReference type="ARBA" id="ARBA00022842"/>
    </source>
</evidence>
<dbReference type="InterPro" id="IPR043502">
    <property type="entry name" value="DNA/RNA_pol_sf"/>
</dbReference>
<dbReference type="Gene3D" id="1.10.10.60">
    <property type="entry name" value="Homeodomain-like"/>
    <property type="match status" value="1"/>
</dbReference>
<dbReference type="InterPro" id="IPR021109">
    <property type="entry name" value="Peptidase_aspartic_dom_sf"/>
</dbReference>
<reference evidence="6 7" key="1">
    <citation type="journal article" date="2018" name="Cell">
        <title>The Chara Genome: Secondary Complexity and Implications for Plant Terrestrialization.</title>
        <authorList>
            <person name="Nishiyama T."/>
            <person name="Sakayama H."/>
            <person name="Vries J.D."/>
            <person name="Buschmann H."/>
            <person name="Saint-Marcoux D."/>
            <person name="Ullrich K.K."/>
            <person name="Haas F.B."/>
            <person name="Vanderstraeten L."/>
            <person name="Becker D."/>
            <person name="Lang D."/>
            <person name="Vosolsobe S."/>
            <person name="Rombauts S."/>
            <person name="Wilhelmsson P.K.I."/>
            <person name="Janitza P."/>
            <person name="Kern R."/>
            <person name="Heyl A."/>
            <person name="Rumpler F."/>
            <person name="Villalobos L.I.A.C."/>
            <person name="Clay J.M."/>
            <person name="Skokan R."/>
            <person name="Toyoda A."/>
            <person name="Suzuki Y."/>
            <person name="Kagoshima H."/>
            <person name="Schijlen E."/>
            <person name="Tajeshwar N."/>
            <person name="Catarino B."/>
            <person name="Hetherington A.J."/>
            <person name="Saltykova A."/>
            <person name="Bonnot C."/>
            <person name="Breuninger H."/>
            <person name="Symeonidi A."/>
            <person name="Radhakrishnan G.V."/>
            <person name="Van Nieuwerburgh F."/>
            <person name="Deforce D."/>
            <person name="Chang C."/>
            <person name="Karol K.G."/>
            <person name="Hedrich R."/>
            <person name="Ulvskov P."/>
            <person name="Glockner G."/>
            <person name="Delwiche C.F."/>
            <person name="Petrasek J."/>
            <person name="Van de Peer Y."/>
            <person name="Friml J."/>
            <person name="Beilby M."/>
            <person name="Dolan L."/>
            <person name="Kohara Y."/>
            <person name="Sugano S."/>
            <person name="Fujiyama A."/>
            <person name="Delaux P.-M."/>
            <person name="Quint M."/>
            <person name="TheiBen G."/>
            <person name="Hagemann M."/>
            <person name="Harholt J."/>
            <person name="Dunand C."/>
            <person name="Zachgo S."/>
            <person name="Langdale J."/>
            <person name="Maumus F."/>
            <person name="Straeten D.V.D."/>
            <person name="Gould S.B."/>
            <person name="Rensing S.A."/>
        </authorList>
    </citation>
    <scope>NUCLEOTIDE SEQUENCE [LARGE SCALE GENOMIC DNA]</scope>
    <source>
        <strain evidence="6 7">S276</strain>
    </source>
</reference>
<dbReference type="GO" id="GO:0006508">
    <property type="term" value="P:proteolysis"/>
    <property type="evidence" value="ECO:0007669"/>
    <property type="project" value="InterPro"/>
</dbReference>
<dbReference type="Gramene" id="GBG86101">
    <property type="protein sequence ID" value="GBG86101"/>
    <property type="gene ID" value="CBR_g41004"/>
</dbReference>
<comment type="caution">
    <text evidence="6">The sequence shown here is derived from an EMBL/GenBank/DDBJ whole genome shotgun (WGS) entry which is preliminary data.</text>
</comment>
<feature type="region of interest" description="Disordered" evidence="4">
    <location>
        <begin position="1081"/>
        <end position="1113"/>
    </location>
</feature>
<evidence type="ECO:0000313" key="6">
    <source>
        <dbReference type="EMBL" id="GBG86101.1"/>
    </source>
</evidence>
<dbReference type="PANTHER" id="PTHR33064">
    <property type="entry name" value="POL PROTEIN"/>
    <property type="match status" value="1"/>
</dbReference>
<gene>
    <name evidence="6" type="ORF">CBR_g41004</name>
</gene>